<dbReference type="EMBL" id="LR215048">
    <property type="protein sequence ID" value="VEU80058.1"/>
    <property type="molecule type" value="Genomic_DNA"/>
</dbReference>
<dbReference type="Pfam" id="PF02272">
    <property type="entry name" value="DHHA1"/>
    <property type="match status" value="1"/>
</dbReference>
<dbReference type="STRING" id="1278311.GCA_000428705_01562"/>
<keyword evidence="4" id="KW-1185">Reference proteome</keyword>
<feature type="domain" description="DDH" evidence="1">
    <location>
        <begin position="17"/>
        <end position="154"/>
    </location>
</feature>
<accession>A0A449BC98</accession>
<dbReference type="AlphaFoldDB" id="A0A449BC98"/>
<dbReference type="RefSeq" id="WP_035375863.1">
    <property type="nucleotide sequence ID" value="NZ_LR215048.1"/>
</dbReference>
<sequence>MEILNKILEKIKEYNTIIIHGHKRPDGDCYGAQFGLKSVIKTSFPEKQVYVVGETSEYVRFVGEMDVISDDTYEGALSIVVDTAIKDRISDSRYTLGKEIIKIDHHIPVDQYGDYIWVDTNFPSCAQMIAYFLRTFNDELSVSREGAVAMYTGIITDTSRFRFRGVSRLTHELAGMLLDFGADVVEIDQHLSKESLEVFKFKGHMLATVKFDDGFVYNVIKREDIEKFGVSDEDAAGTVNLMGGIEGYDVWFLAIEYPTEIRIRLRSSKPEIDKLANMYRGGGHKMASGATLLSFDELPKFLEDLRKFLKENK</sequence>
<dbReference type="Proteomes" id="UP000289841">
    <property type="component" value="Chromosome"/>
</dbReference>
<dbReference type="InterPro" id="IPR051319">
    <property type="entry name" value="Oligoribo/pAp-PDE_c-di-AMP_PDE"/>
</dbReference>
<dbReference type="Gene3D" id="3.90.1640.10">
    <property type="entry name" value="inorganic pyrophosphatase (n-terminal core)"/>
    <property type="match status" value="1"/>
</dbReference>
<organism evidence="3 4">
    <name type="scientific">Haploplasma axanthum</name>
    <name type="common">Acholeplasma axanthum</name>
    <dbReference type="NCBI Taxonomy" id="29552"/>
    <lineage>
        <taxon>Bacteria</taxon>
        <taxon>Bacillati</taxon>
        <taxon>Mycoplasmatota</taxon>
        <taxon>Mollicutes</taxon>
        <taxon>Acholeplasmatales</taxon>
        <taxon>Acholeplasmataceae</taxon>
        <taxon>Haploplasma</taxon>
    </lineage>
</organism>
<evidence type="ECO:0000313" key="4">
    <source>
        <dbReference type="Proteomes" id="UP000289841"/>
    </source>
</evidence>
<dbReference type="PANTHER" id="PTHR47618">
    <property type="entry name" value="BIFUNCTIONAL OLIGORIBONUCLEASE AND PAP PHOSPHATASE NRNA"/>
    <property type="match status" value="1"/>
</dbReference>
<dbReference type="InterPro" id="IPR001667">
    <property type="entry name" value="DDH_dom"/>
</dbReference>
<dbReference type="Gene3D" id="3.10.310.30">
    <property type="match status" value="1"/>
</dbReference>
<evidence type="ECO:0000259" key="1">
    <source>
        <dbReference type="Pfam" id="PF01368"/>
    </source>
</evidence>
<dbReference type="InterPro" id="IPR038763">
    <property type="entry name" value="DHH_sf"/>
</dbReference>
<dbReference type="GO" id="GO:0016787">
    <property type="term" value="F:hydrolase activity"/>
    <property type="evidence" value="ECO:0007669"/>
    <property type="project" value="UniProtKB-KW"/>
</dbReference>
<reference evidence="3 4" key="1">
    <citation type="submission" date="2019-01" db="EMBL/GenBank/DDBJ databases">
        <authorList>
            <consortium name="Pathogen Informatics"/>
        </authorList>
    </citation>
    <scope>NUCLEOTIDE SEQUENCE [LARGE SCALE GENOMIC DNA]</scope>
    <source>
        <strain evidence="3 4">NCTC10138</strain>
    </source>
</reference>
<dbReference type="GO" id="GO:0003676">
    <property type="term" value="F:nucleic acid binding"/>
    <property type="evidence" value="ECO:0007669"/>
    <property type="project" value="InterPro"/>
</dbReference>
<dbReference type="KEGG" id="aaxa:NCTC10138_00414"/>
<protein>
    <submittedName>
        <fullName evidence="3">Bifunctional oligoribonuclease and PAP phosphatase nrnA</fullName>
        <ecNumber evidence="3">3.1.-.-</ecNumber>
    </submittedName>
</protein>
<gene>
    <name evidence="3" type="primary">nrnA_2</name>
    <name evidence="3" type="ORF">NCTC10138_00414</name>
</gene>
<dbReference type="PANTHER" id="PTHR47618:SF1">
    <property type="entry name" value="BIFUNCTIONAL OLIGORIBONUCLEASE AND PAP PHOSPHATASE NRNA"/>
    <property type="match status" value="1"/>
</dbReference>
<dbReference type="EC" id="3.1.-.-" evidence="3"/>
<dbReference type="SUPFAM" id="SSF64182">
    <property type="entry name" value="DHH phosphoesterases"/>
    <property type="match status" value="1"/>
</dbReference>
<dbReference type="Pfam" id="PF01368">
    <property type="entry name" value="DHH"/>
    <property type="match status" value="1"/>
</dbReference>
<keyword evidence="3" id="KW-0378">Hydrolase</keyword>
<name>A0A449BC98_HAPAX</name>
<proteinExistence type="predicted"/>
<feature type="domain" description="DHHA1" evidence="2">
    <location>
        <begin position="215"/>
        <end position="311"/>
    </location>
</feature>
<evidence type="ECO:0000259" key="2">
    <source>
        <dbReference type="Pfam" id="PF02272"/>
    </source>
</evidence>
<dbReference type="InterPro" id="IPR003156">
    <property type="entry name" value="DHHA1_dom"/>
</dbReference>
<evidence type="ECO:0000313" key="3">
    <source>
        <dbReference type="EMBL" id="VEU80058.1"/>
    </source>
</evidence>